<evidence type="ECO:0000313" key="11">
    <source>
        <dbReference type="RefSeq" id="XP_032149567.1"/>
    </source>
</evidence>
<evidence type="ECO:0000256" key="6">
    <source>
        <dbReference type="ARBA" id="ARBA00022990"/>
    </source>
</evidence>
<dbReference type="PROSITE" id="PS50961">
    <property type="entry name" value="HTH_LA"/>
    <property type="match status" value="1"/>
</dbReference>
<dbReference type="GeneID" id="116561723"/>
<gene>
    <name evidence="11" type="primary">LARP4</name>
</gene>
<dbReference type="PANTHER" id="PTHR22792:SF48">
    <property type="entry name" value="LA-RELATED PROTEIN 4"/>
    <property type="match status" value="1"/>
</dbReference>
<evidence type="ECO:0000313" key="10">
    <source>
        <dbReference type="Proteomes" id="UP000504640"/>
    </source>
</evidence>
<feature type="compositionally biased region" description="Basic and acidic residues" evidence="8">
    <location>
        <begin position="588"/>
        <end position="603"/>
    </location>
</feature>
<evidence type="ECO:0000256" key="5">
    <source>
        <dbReference type="ARBA" id="ARBA00022884"/>
    </source>
</evidence>
<dbReference type="GO" id="GO:0005829">
    <property type="term" value="C:cytosol"/>
    <property type="evidence" value="ECO:0007669"/>
    <property type="project" value="UniProtKB-SubCell"/>
</dbReference>
<evidence type="ECO:0000256" key="3">
    <source>
        <dbReference type="ARBA" id="ARBA00022490"/>
    </source>
</evidence>
<evidence type="ECO:0000256" key="8">
    <source>
        <dbReference type="SAM" id="MobiDB-lite"/>
    </source>
</evidence>
<dbReference type="AlphaFoldDB" id="A0A6J3J3X5"/>
<dbReference type="PANTHER" id="PTHR22792">
    <property type="entry name" value="LUPUS LA PROTEIN-RELATED"/>
    <property type="match status" value="1"/>
</dbReference>
<feature type="compositionally biased region" description="Basic residues" evidence="8">
    <location>
        <begin position="373"/>
        <end position="382"/>
    </location>
</feature>
<comment type="subcellular location">
    <subcellularLocation>
        <location evidence="1">Cytoplasm</location>
        <location evidence="1">Cytosol</location>
    </subcellularLocation>
</comment>
<evidence type="ECO:0000259" key="9">
    <source>
        <dbReference type="PROSITE" id="PS50961"/>
    </source>
</evidence>
<feature type="region of interest" description="Disordered" evidence="8">
    <location>
        <begin position="508"/>
        <end position="528"/>
    </location>
</feature>
<dbReference type="SMART" id="SM00715">
    <property type="entry name" value="LA"/>
    <property type="match status" value="1"/>
</dbReference>
<dbReference type="FunFam" id="1.10.10.10:FF:000144">
    <property type="entry name" value="la-related protein 4 isoform X2"/>
    <property type="match status" value="1"/>
</dbReference>
<dbReference type="Pfam" id="PF26088">
    <property type="entry name" value="RRM_LARP4"/>
    <property type="match status" value="1"/>
</dbReference>
<evidence type="ECO:0000256" key="1">
    <source>
        <dbReference type="ARBA" id="ARBA00004514"/>
    </source>
</evidence>
<dbReference type="GO" id="GO:0003730">
    <property type="term" value="F:mRNA 3'-UTR binding"/>
    <property type="evidence" value="ECO:0007669"/>
    <property type="project" value="TreeGrafter"/>
</dbReference>
<feature type="region of interest" description="Disordered" evidence="8">
    <location>
        <begin position="297"/>
        <end position="408"/>
    </location>
</feature>
<dbReference type="SUPFAM" id="SSF54928">
    <property type="entry name" value="RNA-binding domain, RBD"/>
    <property type="match status" value="1"/>
</dbReference>
<dbReference type="RefSeq" id="XP_032149567.1">
    <property type="nucleotide sequence ID" value="XM_032293676.1"/>
</dbReference>
<dbReference type="CDD" id="cd08035">
    <property type="entry name" value="LARP_4"/>
    <property type="match status" value="1"/>
</dbReference>
<proteinExistence type="predicted"/>
<dbReference type="InterPro" id="IPR036390">
    <property type="entry name" value="WH_DNA-bd_sf"/>
</dbReference>
<dbReference type="Pfam" id="PF05383">
    <property type="entry name" value="La"/>
    <property type="match status" value="1"/>
</dbReference>
<feature type="region of interest" description="Disordered" evidence="8">
    <location>
        <begin position="571"/>
        <end position="653"/>
    </location>
</feature>
<keyword evidence="6" id="KW-0007">Acetylation</keyword>
<dbReference type="GO" id="GO:0010494">
    <property type="term" value="C:cytoplasmic stress granule"/>
    <property type="evidence" value="ECO:0007669"/>
    <property type="project" value="TreeGrafter"/>
</dbReference>
<keyword evidence="4" id="KW-0597">Phosphoprotein</keyword>
<protein>
    <submittedName>
        <fullName evidence="11">La-related protein 4 isoform X6</fullName>
    </submittedName>
</protein>
<feature type="compositionally biased region" description="Low complexity" evidence="8">
    <location>
        <begin position="310"/>
        <end position="323"/>
    </location>
</feature>
<dbReference type="InterPro" id="IPR036388">
    <property type="entry name" value="WH-like_DNA-bd_sf"/>
</dbReference>
<dbReference type="InterPro" id="IPR035979">
    <property type="entry name" value="RBD_domain_sf"/>
</dbReference>
<feature type="compositionally biased region" description="Polar residues" evidence="8">
    <location>
        <begin position="344"/>
        <end position="366"/>
    </location>
</feature>
<dbReference type="InterPro" id="IPR006630">
    <property type="entry name" value="La_HTH"/>
</dbReference>
<evidence type="ECO:0000256" key="2">
    <source>
        <dbReference type="ARBA" id="ARBA00022481"/>
    </source>
</evidence>
<reference evidence="11" key="1">
    <citation type="submission" date="2025-08" db="UniProtKB">
        <authorList>
            <consortium name="RefSeq"/>
        </authorList>
    </citation>
    <scope>IDENTIFICATION</scope>
    <source>
        <tissue evidence="11">Blood</tissue>
    </source>
</reference>
<keyword evidence="2" id="KW-0488">Methylation</keyword>
<dbReference type="GO" id="GO:0045727">
    <property type="term" value="P:positive regulation of translation"/>
    <property type="evidence" value="ECO:0007669"/>
    <property type="project" value="TreeGrafter"/>
</dbReference>
<dbReference type="Proteomes" id="UP000504640">
    <property type="component" value="Unplaced"/>
</dbReference>
<accession>A0A6J3J3X5</accession>
<dbReference type="InterPro" id="IPR045180">
    <property type="entry name" value="La_dom_prot"/>
</dbReference>
<evidence type="ECO:0000256" key="4">
    <source>
        <dbReference type="ARBA" id="ARBA00022553"/>
    </source>
</evidence>
<feature type="domain" description="HTH La-type RNA-binding" evidence="9">
    <location>
        <begin position="113"/>
        <end position="202"/>
    </location>
</feature>
<dbReference type="CTD" id="113251"/>
<name>A0A6J3J3X5_SAPAP</name>
<dbReference type="SUPFAM" id="SSF46785">
    <property type="entry name" value="Winged helix' DNA-binding domain"/>
    <property type="match status" value="1"/>
</dbReference>
<dbReference type="InterPro" id="IPR058699">
    <property type="entry name" value="RRM_LARP4/4B"/>
</dbReference>
<sequence length="653" mass="72445">MLLFVEQVTSKGTGLNPNAKVWQEIAPGNTDATPVTHGAGSCWHETAATSGAYPEGNAELSEDIYKEYEVMYSSSCETARNTTGIEESTDGMILGPEDLSYQIYDVSGESNSAISTEDLKECLKKQLEFCFSRENLSKDLYLISQMDSDQFIPIWTVANMEEVKKLTTDPDLILEVLRSSPMVQVDEKGEKVRPSHKRCIVILREIPETTPIEEVKALFKSENCPKVISCEFAHNSNWYITFQSDIDAQQAFKYLREEVKTFQGKPIMAPFPNGSFVNGFNSPGSYKTNAAAMNMGRPFQKNRTKPPFRSSGGSEHSTESSVSLGDGQLNRSSSRNFTTERHNPTITGHQEQTYLQKETSTLQMEQNGDYGRGRRSLFRGRRRREDDKISRSHPSTAESKAPTPKFDLLASNFPPLPGSSSRMPGELILENRMSDVVKGVYKEKDNEELRVSCPVPADEQTDCTSVQPLNMSTSSPCTAELTALSTTQQEKDLIEDCSVQKDSLNQMTIPVSPPSTAKPSRASTASPCNSNLNAATAVALQEPRKLSYAEVCQKPPKEPSSVLVQPLRELRSNVVSPTKNEDSGAPEKSVEKLHEKPEARASKDYSGFRGNTIPRGAAGKIREQRRQFSHRAIPQGVTRRNGKEQYVPPRSPK</sequence>
<keyword evidence="5 7" id="KW-0694">RNA-binding</keyword>
<dbReference type="Gene3D" id="1.10.10.10">
    <property type="entry name" value="Winged helix-like DNA-binding domain superfamily/Winged helix DNA-binding domain"/>
    <property type="match status" value="1"/>
</dbReference>
<keyword evidence="3" id="KW-0963">Cytoplasm</keyword>
<keyword evidence="10" id="KW-1185">Reference proteome</keyword>
<evidence type="ECO:0000256" key="7">
    <source>
        <dbReference type="PROSITE-ProRule" id="PRU00332"/>
    </source>
</evidence>
<organism evidence="10 11">
    <name type="scientific">Sapajus apella</name>
    <name type="common">Brown-capped capuchin</name>
    <name type="synonym">Cebus apella</name>
    <dbReference type="NCBI Taxonomy" id="9515"/>
    <lineage>
        <taxon>Eukaryota</taxon>
        <taxon>Metazoa</taxon>
        <taxon>Chordata</taxon>
        <taxon>Craniata</taxon>
        <taxon>Vertebrata</taxon>
        <taxon>Euteleostomi</taxon>
        <taxon>Mammalia</taxon>
        <taxon>Eutheria</taxon>
        <taxon>Euarchontoglires</taxon>
        <taxon>Primates</taxon>
        <taxon>Haplorrhini</taxon>
        <taxon>Platyrrhini</taxon>
        <taxon>Cebidae</taxon>
        <taxon>Cebinae</taxon>
        <taxon>Sapajus</taxon>
    </lineage>
</organism>